<dbReference type="HOGENOM" id="CLU_2223446_0_0_1"/>
<proteinExistence type="predicted"/>
<evidence type="ECO:0008006" key="4">
    <source>
        <dbReference type="Google" id="ProtNLM"/>
    </source>
</evidence>
<evidence type="ECO:0000256" key="1">
    <source>
        <dbReference type="SAM" id="SignalP"/>
    </source>
</evidence>
<dbReference type="Proteomes" id="UP000007978">
    <property type="component" value="Chromosome 3"/>
</dbReference>
<dbReference type="RefSeq" id="XP_009260224.1">
    <property type="nucleotide sequence ID" value="XM_009261949.1"/>
</dbReference>
<feature type="chain" id="PRO_5003869673" description="Hydrophobin" evidence="1">
    <location>
        <begin position="23"/>
        <end position="106"/>
    </location>
</feature>
<evidence type="ECO:0000313" key="3">
    <source>
        <dbReference type="Proteomes" id="UP000007978"/>
    </source>
</evidence>
<feature type="signal peptide" evidence="1">
    <location>
        <begin position="1"/>
        <end position="22"/>
    </location>
</feature>
<dbReference type="GeneID" id="20367449"/>
<evidence type="ECO:0000313" key="2">
    <source>
        <dbReference type="EMBL" id="EKJ70972.1"/>
    </source>
</evidence>
<protein>
    <recommendedName>
        <fullName evidence="4">Hydrophobin</fullName>
    </recommendedName>
</protein>
<keyword evidence="3" id="KW-1185">Reference proteome</keyword>
<dbReference type="OrthoDB" id="4974629at2759"/>
<dbReference type="AlphaFoldDB" id="K3VAY8"/>
<gene>
    <name evidence="2" type="ORF">FPSE_08831</name>
</gene>
<sequence length="106" mass="11056">MKFTTLATTILSIALGADIASAACCDLKVCDGFNLKGRCKTACYPYTNTPVAINGDGLKGPIASGKTDTDCHSDPACSSTPTRRAPMLLTIALLALHLLNVNVDKL</sequence>
<dbReference type="KEGG" id="fpu:FPSE_08831"/>
<dbReference type="EMBL" id="AFNW01000298">
    <property type="protein sequence ID" value="EKJ70972.1"/>
    <property type="molecule type" value="Genomic_DNA"/>
</dbReference>
<keyword evidence="1" id="KW-0732">Signal</keyword>
<comment type="caution">
    <text evidence="2">The sequence shown here is derived from an EMBL/GenBank/DDBJ whole genome shotgun (WGS) entry which is preliminary data.</text>
</comment>
<reference evidence="2 3" key="1">
    <citation type="journal article" date="2012" name="PLoS Pathog.">
        <title>Comparative pathogenomics reveals horizontally acquired novel virulence genes in fungi infecting cereal hosts.</title>
        <authorList>
            <person name="Gardiner D.M."/>
            <person name="McDonald M.C."/>
            <person name="Covarelli L."/>
            <person name="Solomon P.S."/>
            <person name="Rusu A.G."/>
            <person name="Marshall M."/>
            <person name="Kazan K."/>
            <person name="Chakraborty S."/>
            <person name="McDonald B.A."/>
            <person name="Manners J.M."/>
        </authorList>
    </citation>
    <scope>NUCLEOTIDE SEQUENCE [LARGE SCALE GENOMIC DNA]</scope>
    <source>
        <strain evidence="2 3">CS3096</strain>
    </source>
</reference>
<name>K3VAY8_FUSPC</name>
<accession>K3VAY8</accession>
<organism evidence="2 3">
    <name type="scientific">Fusarium pseudograminearum (strain CS3096)</name>
    <name type="common">Wheat and barley crown-rot fungus</name>
    <dbReference type="NCBI Taxonomy" id="1028729"/>
    <lineage>
        <taxon>Eukaryota</taxon>
        <taxon>Fungi</taxon>
        <taxon>Dikarya</taxon>
        <taxon>Ascomycota</taxon>
        <taxon>Pezizomycotina</taxon>
        <taxon>Sordariomycetes</taxon>
        <taxon>Hypocreomycetidae</taxon>
        <taxon>Hypocreales</taxon>
        <taxon>Nectriaceae</taxon>
        <taxon>Fusarium</taxon>
    </lineage>
</organism>